<sequence length="237" mass="27330">MSEGKDIHEDLKPGYSDYAHAGVKAGLSLFPIIGGPISEFFSMIIAPPLSKRREEWMGIIYQELVRLETEIDGFRIDNLKDNEQFISVLLYATNIAMRTHQKEKIEALRNAVINSATDLPLEDDIQFIFLNLIDRYTPLHLKLLEKMDEFHSRDVHKLLVHSSGSLIKSDLSILIPEFKNNFELSYKIEKDLVNDGLIYEDKLPDEAINPKTNQRRRTTILGQKFLKFIKSPFNPDQ</sequence>
<dbReference type="RefSeq" id="WP_011449735.1">
    <property type="nucleotide sequence ID" value="NC_007796.1"/>
</dbReference>
<evidence type="ECO:0000313" key="2">
    <source>
        <dbReference type="Proteomes" id="UP000001941"/>
    </source>
</evidence>
<dbReference type="GeneID" id="3922523"/>
<organism evidence="1 2">
    <name type="scientific">Methanospirillum hungatei JF-1 (strain ATCC 27890 / DSM 864 / NBRC 100397 / JF-1)</name>
    <dbReference type="NCBI Taxonomy" id="323259"/>
    <lineage>
        <taxon>Archaea</taxon>
        <taxon>Methanobacteriati</taxon>
        <taxon>Methanobacteriota</taxon>
        <taxon>Stenosarchaea group</taxon>
        <taxon>Methanomicrobia</taxon>
        <taxon>Methanomicrobiales</taxon>
        <taxon>Methanospirillaceae</taxon>
        <taxon>Methanospirillum</taxon>
    </lineage>
</organism>
<evidence type="ECO:0000313" key="1">
    <source>
        <dbReference type="EMBL" id="ABD42480.1"/>
    </source>
</evidence>
<dbReference type="InParanoid" id="Q2FSJ9"/>
<name>Q2FSJ9_METHJ</name>
<dbReference type="OrthoDB" id="382792at2157"/>
<protein>
    <submittedName>
        <fullName evidence="1">Uncharacterized protein</fullName>
    </submittedName>
</protein>
<dbReference type="EnsemblBacteria" id="ABD42480">
    <property type="protein sequence ID" value="ABD42480"/>
    <property type="gene ID" value="Mhun_2786"/>
</dbReference>
<reference evidence="2" key="1">
    <citation type="journal article" date="2016" name="Stand. Genomic Sci.">
        <title>Complete genome sequence of Methanospirillum hungatei type strain JF1.</title>
        <authorList>
            <person name="Gunsalus R.P."/>
            <person name="Cook L.E."/>
            <person name="Crable B."/>
            <person name="Rohlin L."/>
            <person name="McDonald E."/>
            <person name="Mouttaki H."/>
            <person name="Sieber J.R."/>
            <person name="Poweleit N."/>
            <person name="Zhou H."/>
            <person name="Lapidus A.L."/>
            <person name="Daligault H.E."/>
            <person name="Land M."/>
            <person name="Gilna P."/>
            <person name="Ivanova N."/>
            <person name="Kyrpides N."/>
            <person name="Culley D.E."/>
            <person name="McInerney M.J."/>
        </authorList>
    </citation>
    <scope>NUCLEOTIDE SEQUENCE [LARGE SCALE GENOMIC DNA]</scope>
    <source>
        <strain evidence="2">ATCC 27890 / DSM 864 / NBRC 100397 / JF-1</strain>
    </source>
</reference>
<dbReference type="STRING" id="323259.Mhun_2786"/>
<dbReference type="KEGG" id="mhu:Mhun_2786"/>
<dbReference type="EMBL" id="CP000254">
    <property type="protein sequence ID" value="ABD42480.1"/>
    <property type="molecule type" value="Genomic_DNA"/>
</dbReference>
<dbReference type="HOGENOM" id="CLU_104608_0_0_2"/>
<gene>
    <name evidence="1" type="ordered locus">Mhun_2786</name>
</gene>
<proteinExistence type="predicted"/>
<keyword evidence="2" id="KW-1185">Reference proteome</keyword>
<dbReference type="Proteomes" id="UP000001941">
    <property type="component" value="Chromosome"/>
</dbReference>
<accession>Q2FSJ9</accession>
<dbReference type="AlphaFoldDB" id="Q2FSJ9"/>